<evidence type="ECO:0000313" key="5">
    <source>
        <dbReference type="EMBL" id="ABL78628.1"/>
    </source>
</evidence>
<dbReference type="EMBL" id="CP000505">
    <property type="protein sequence ID" value="ABL78628.1"/>
    <property type="molecule type" value="Genomic_DNA"/>
</dbReference>
<keyword evidence="2" id="KW-0285">Flavoprotein</keyword>
<dbReference type="InterPro" id="IPR052174">
    <property type="entry name" value="Flavoredoxin"/>
</dbReference>
<name>A1RZJ8_THEPD</name>
<dbReference type="HOGENOM" id="CLU_059021_5_3_2"/>
<keyword evidence="6" id="KW-1185">Reference proteome</keyword>
<dbReference type="Proteomes" id="UP000000641">
    <property type="component" value="Chromosome"/>
</dbReference>
<accession>A1RZJ8</accession>
<comment type="similarity">
    <text evidence="3">Belongs to the flavoredoxin family.</text>
</comment>
<reference evidence="6" key="1">
    <citation type="journal article" date="2008" name="J. Bacteriol.">
        <title>Genome sequence of Thermofilum pendens reveals an exceptional loss of biosynthetic pathways without genome reduction.</title>
        <authorList>
            <person name="Anderson I."/>
            <person name="Rodriguez J."/>
            <person name="Susanti D."/>
            <person name="Porat I."/>
            <person name="Reich C."/>
            <person name="Ulrich L.E."/>
            <person name="Elkins J.G."/>
            <person name="Mavromatis K."/>
            <person name="Lykidis A."/>
            <person name="Kim E."/>
            <person name="Thompson L.S."/>
            <person name="Nolan M."/>
            <person name="Land M."/>
            <person name="Copeland A."/>
            <person name="Lapidus A."/>
            <person name="Lucas S."/>
            <person name="Detter C."/>
            <person name="Zhulin I.B."/>
            <person name="Olsen G.J."/>
            <person name="Whitman W."/>
            <person name="Mukhopadhyay B."/>
            <person name="Bristow J."/>
            <person name="Kyrpides N."/>
        </authorList>
    </citation>
    <scope>NUCLEOTIDE SEQUENCE [LARGE SCALE GENOMIC DNA]</scope>
    <source>
        <strain evidence="6">DSM 2475 / Hrk 5</strain>
    </source>
</reference>
<dbReference type="InterPro" id="IPR002563">
    <property type="entry name" value="Flavin_Rdtase-like_dom"/>
</dbReference>
<comment type="cofactor">
    <cofactor evidence="1">
        <name>FMN</name>
        <dbReference type="ChEBI" id="CHEBI:58210"/>
    </cofactor>
</comment>
<proteinExistence type="inferred from homology"/>
<dbReference type="SUPFAM" id="SSF50475">
    <property type="entry name" value="FMN-binding split barrel"/>
    <property type="match status" value="1"/>
</dbReference>
<evidence type="ECO:0000313" key="6">
    <source>
        <dbReference type="Proteomes" id="UP000000641"/>
    </source>
</evidence>
<dbReference type="SMART" id="SM00903">
    <property type="entry name" value="Flavin_Reduct"/>
    <property type="match status" value="1"/>
</dbReference>
<dbReference type="PANTHER" id="PTHR43567:SF1">
    <property type="entry name" value="FLAVOREDOXIN"/>
    <property type="match status" value="1"/>
</dbReference>
<evidence type="ECO:0000256" key="1">
    <source>
        <dbReference type="ARBA" id="ARBA00001917"/>
    </source>
</evidence>
<dbReference type="AlphaFoldDB" id="A1RZJ8"/>
<sequence>MKEVERFYLVLHPRPAYIIGSGRVGEKANFMAASWVTPVAEEPPLVGVAIDVESLTHELIERYGEFTVNVVPTSMLDKLYYAGSRSGRDEDKASSIPHRKGEKVSAPVVEGAVGVVECVVHGKLRAEDVTFFAGRVVYAAVDERFFNERSGWLFKEIDLPLHNWGRGFYGVGRFYKA</sequence>
<evidence type="ECO:0000256" key="2">
    <source>
        <dbReference type="ARBA" id="ARBA00022630"/>
    </source>
</evidence>
<dbReference type="InterPro" id="IPR012349">
    <property type="entry name" value="Split_barrel_FMN-bd"/>
</dbReference>
<dbReference type="KEGG" id="tpe:Tpen_1230"/>
<dbReference type="eggNOG" id="arCOG02017">
    <property type="taxonomic scope" value="Archaea"/>
</dbReference>
<dbReference type="OrthoDB" id="8522at2157"/>
<protein>
    <submittedName>
        <fullName evidence="5">Flavin reductase domain protein, FMN-binding</fullName>
    </submittedName>
</protein>
<dbReference type="RefSeq" id="WP_011752893.1">
    <property type="nucleotide sequence ID" value="NC_008698.1"/>
</dbReference>
<dbReference type="GeneID" id="4601162"/>
<dbReference type="EnsemblBacteria" id="ABL78628">
    <property type="protein sequence ID" value="ABL78628"/>
    <property type="gene ID" value="Tpen_1230"/>
</dbReference>
<organism evidence="5 6">
    <name type="scientific">Thermofilum pendens (strain DSM 2475 / Hrk 5)</name>
    <dbReference type="NCBI Taxonomy" id="368408"/>
    <lineage>
        <taxon>Archaea</taxon>
        <taxon>Thermoproteota</taxon>
        <taxon>Thermoprotei</taxon>
        <taxon>Thermofilales</taxon>
        <taxon>Thermofilaceae</taxon>
        <taxon>Thermofilum</taxon>
    </lineage>
</organism>
<dbReference type="STRING" id="368408.Tpen_1230"/>
<feature type="domain" description="Flavin reductase like" evidence="4">
    <location>
        <begin position="9"/>
        <end position="148"/>
    </location>
</feature>
<evidence type="ECO:0000259" key="4">
    <source>
        <dbReference type="SMART" id="SM00903"/>
    </source>
</evidence>
<gene>
    <name evidence="5" type="ordered locus">Tpen_1230</name>
</gene>
<evidence type="ECO:0000256" key="3">
    <source>
        <dbReference type="ARBA" id="ARBA00038054"/>
    </source>
</evidence>
<dbReference type="Gene3D" id="2.30.110.10">
    <property type="entry name" value="Electron Transport, Fmn-binding Protein, Chain A"/>
    <property type="match status" value="1"/>
</dbReference>
<dbReference type="PANTHER" id="PTHR43567">
    <property type="entry name" value="FLAVOREDOXIN-RELATED-RELATED"/>
    <property type="match status" value="1"/>
</dbReference>
<dbReference type="Pfam" id="PF01613">
    <property type="entry name" value="Flavin_Reduct"/>
    <property type="match status" value="1"/>
</dbReference>
<dbReference type="GO" id="GO:0010181">
    <property type="term" value="F:FMN binding"/>
    <property type="evidence" value="ECO:0007669"/>
    <property type="project" value="InterPro"/>
</dbReference>